<accession>A0ACB7T5Z5</accession>
<proteinExistence type="predicted"/>
<evidence type="ECO:0000313" key="2">
    <source>
        <dbReference type="Proteomes" id="UP000821845"/>
    </source>
</evidence>
<reference evidence="1" key="1">
    <citation type="submission" date="2020-05" db="EMBL/GenBank/DDBJ databases">
        <title>Large-scale comparative analyses of tick genomes elucidate their genetic diversity and vector capacities.</title>
        <authorList>
            <person name="Jia N."/>
            <person name="Wang J."/>
            <person name="Shi W."/>
            <person name="Du L."/>
            <person name="Sun Y."/>
            <person name="Zhan W."/>
            <person name="Jiang J."/>
            <person name="Wang Q."/>
            <person name="Zhang B."/>
            <person name="Ji P."/>
            <person name="Sakyi L.B."/>
            <person name="Cui X."/>
            <person name="Yuan T."/>
            <person name="Jiang B."/>
            <person name="Yang W."/>
            <person name="Lam T.T.-Y."/>
            <person name="Chang Q."/>
            <person name="Ding S."/>
            <person name="Wang X."/>
            <person name="Zhu J."/>
            <person name="Ruan X."/>
            <person name="Zhao L."/>
            <person name="Wei J."/>
            <person name="Que T."/>
            <person name="Du C."/>
            <person name="Cheng J."/>
            <person name="Dai P."/>
            <person name="Han X."/>
            <person name="Huang E."/>
            <person name="Gao Y."/>
            <person name="Liu J."/>
            <person name="Shao H."/>
            <person name="Ye R."/>
            <person name="Li L."/>
            <person name="Wei W."/>
            <person name="Wang X."/>
            <person name="Wang C."/>
            <person name="Yang T."/>
            <person name="Huo Q."/>
            <person name="Li W."/>
            <person name="Guo W."/>
            <person name="Chen H."/>
            <person name="Zhou L."/>
            <person name="Ni X."/>
            <person name="Tian J."/>
            <person name="Zhou Y."/>
            <person name="Sheng Y."/>
            <person name="Liu T."/>
            <person name="Pan Y."/>
            <person name="Xia L."/>
            <person name="Li J."/>
            <person name="Zhao F."/>
            <person name="Cao W."/>
        </authorList>
    </citation>
    <scope>NUCLEOTIDE SEQUENCE</scope>
    <source>
        <strain evidence="1">Hyas-2018</strain>
    </source>
</reference>
<name>A0ACB7T5Z5_HYAAI</name>
<keyword evidence="2" id="KW-1185">Reference proteome</keyword>
<dbReference type="EMBL" id="CM023490">
    <property type="protein sequence ID" value="KAH6942410.1"/>
    <property type="molecule type" value="Genomic_DNA"/>
</dbReference>
<gene>
    <name evidence="1" type="ORF">HPB50_004649</name>
</gene>
<evidence type="ECO:0000313" key="1">
    <source>
        <dbReference type="EMBL" id="KAH6942410.1"/>
    </source>
</evidence>
<organism evidence="1 2">
    <name type="scientific">Hyalomma asiaticum</name>
    <name type="common">Tick</name>
    <dbReference type="NCBI Taxonomy" id="266040"/>
    <lineage>
        <taxon>Eukaryota</taxon>
        <taxon>Metazoa</taxon>
        <taxon>Ecdysozoa</taxon>
        <taxon>Arthropoda</taxon>
        <taxon>Chelicerata</taxon>
        <taxon>Arachnida</taxon>
        <taxon>Acari</taxon>
        <taxon>Parasitiformes</taxon>
        <taxon>Ixodida</taxon>
        <taxon>Ixodoidea</taxon>
        <taxon>Ixodidae</taxon>
        <taxon>Hyalomminae</taxon>
        <taxon>Hyalomma</taxon>
    </lineage>
</organism>
<dbReference type="Proteomes" id="UP000821845">
    <property type="component" value="Chromosome 10"/>
</dbReference>
<comment type="caution">
    <text evidence="1">The sequence shown here is derived from an EMBL/GenBank/DDBJ whole genome shotgun (WGS) entry which is preliminary data.</text>
</comment>
<sequence length="554" mass="61390">MAVQPVAAEPLRLFLLFLSSCALASAFGTADELDKAYPCGCFGQTMDDGARHWTCTGDGELAQLHACFVRTPESAPHGLTLRNVSLPLFTLGSARFVSKLESLSLHECRFKELNLEGATNLTLLNLAFNHLQNVDKEWFAPLVNLKHLNLSYNLLTTLPAGLTHDLKALHTLDLSHNHLPKLTASWFGEASPLQHLNVSDNQLQRLAVSEDEAVALFGGHLTALRTLDLSRNQLHSVPGLELLRKLERVWLHQNLLTTLPPHAIANNTVLEYFSLSGNPWHCDDSFAKRRNLWLQSLTARVANHGPGIELQDVTTTECASPPQWKGRNLFLFGFALCDRCACNVSESLTVDVNCTGRGLEELPLNLPLRARVLRLANNRIKSLMLTSKGEGWDSLLMLDVHGNEISSIDQVVGTRSLRSLMALHLSNNRLSRLASHVLQHLSGHKMDDLRLSGNPWLCSCETVSFASWLQKTKKVKDVEEIRCSDGSPGALTGRTIYSLPNSDLCPQPTDWTQGLLDALSILMAIAIIAILAKLGRDYWRQKRTGKLPTFFSFV</sequence>
<protein>
    <submittedName>
        <fullName evidence="1">Uncharacterized protein</fullName>
    </submittedName>
</protein>